<dbReference type="PANTHER" id="PTHR48449">
    <property type="entry name" value="DUF1985 DOMAIN-CONTAINING PROTEIN"/>
    <property type="match status" value="1"/>
</dbReference>
<evidence type="ECO:0000313" key="7">
    <source>
        <dbReference type="EMBL" id="CDY56634.1"/>
    </source>
</evidence>
<evidence type="ECO:0000256" key="4">
    <source>
        <dbReference type="SAM" id="MobiDB-lite"/>
    </source>
</evidence>
<dbReference type="InterPro" id="IPR038765">
    <property type="entry name" value="Papain-like_cys_pep_sf"/>
</dbReference>
<dbReference type="PaxDb" id="3708-A0A078J332"/>
<dbReference type="OMA" id="HISPVHQ"/>
<dbReference type="Proteomes" id="UP001295469">
    <property type="component" value="Chromosome C03"/>
</dbReference>
<feature type="region of interest" description="Disordered" evidence="4">
    <location>
        <begin position="227"/>
        <end position="285"/>
    </location>
</feature>
<evidence type="ECO:0000256" key="2">
    <source>
        <dbReference type="ARBA" id="ARBA00022670"/>
    </source>
</evidence>
<feature type="region of interest" description="Disordered" evidence="4">
    <location>
        <begin position="394"/>
        <end position="417"/>
    </location>
</feature>
<dbReference type="Proteomes" id="UP000028999">
    <property type="component" value="Unassembled WGS sequence"/>
</dbReference>
<reference evidence="7" key="2">
    <citation type="submission" date="2014-06" db="EMBL/GenBank/DDBJ databases">
        <authorList>
            <person name="Genoscope - CEA"/>
        </authorList>
    </citation>
    <scope>NUCLEOTIDE SEQUENCE</scope>
</reference>
<keyword evidence="3" id="KW-0378">Hydrolase</keyword>
<feature type="compositionally biased region" description="Basic residues" evidence="4">
    <location>
        <begin position="244"/>
        <end position="256"/>
    </location>
</feature>
<dbReference type="InterPro" id="IPR003653">
    <property type="entry name" value="Peptidase_C48_C"/>
</dbReference>
<dbReference type="Pfam" id="PF02902">
    <property type="entry name" value="Peptidase_C48"/>
    <property type="match status" value="1"/>
</dbReference>
<dbReference type="AlphaFoldDB" id="A0A078J332"/>
<keyword evidence="2" id="KW-0645">Protease</keyword>
<keyword evidence="8" id="KW-1185">Reference proteome</keyword>
<sequence>MKPQQGEDPSSLVRGLKQETLHLKGFPLVLQLVAFRAILKLLSIIPAPRSSLTIMELEEDHLPDHPSININDVLTIEAEENLSVTIIPIERQTDHGWGVWPDIVNDERLAYMEELIADKRPFKKWMWPGGDTSLPLIPPPTVEEKPVHKKALKSKHTGKNKPLQPNWSTRKTSTVRKQRRISNYFVRNGSTSSKSHEQLLEIITELSSQVTDVQAEKKRLLEMIEKLKQRPHTKHSSITSLLPRMKKFKKRRRQKSQYHSALEPTDSPRNTMSSPLHHEDNTPCQSPILSQYAAQHHRSNVDNIQDSEPLTHKSPDHSSPVQTSPSPERKYPIHISPVHQSENQYPLLHVSVVHTSPVHTTPERPGLEIFGPIYDQTPADDGLELPFTLQPPLSPITRPHLTPNPSPTKSTDSGSGFAQYTASVNAFSATASSSRIPHHNAPVENHLGGQNESEVMELSDSSPAREALTHTPSDAEMHLANELLRCPLVPLQRLISPFPSQICEFFHDMISSAKNVFHITPSKFDFSNKFLLELFVPTYWTTTYILMYMLAERHAQLLEGENLLFSTPHLTSIIQQKWKKFKAARIKDTFHWDKRISDFITTPGKKWMEDATTVYTPMIWANRHWVGLAINLDVGLVEILDPNPTLYSDGKVAEFIEPVTMSLPYLIKRFADPQLTQFRHLSPFAWNRIPDHYINQRSSDCGPVSVKFLEMHAHGDPEPNMSSLTDENVDDLRKQYTMDVYKTIVLPAYHPPLN</sequence>
<dbReference type="EMBL" id="LK033506">
    <property type="protein sequence ID" value="CDY56634.1"/>
    <property type="molecule type" value="Genomic_DNA"/>
</dbReference>
<dbReference type="GO" id="GO:0008234">
    <property type="term" value="F:cysteine-type peptidase activity"/>
    <property type="evidence" value="ECO:0007669"/>
    <property type="project" value="InterPro"/>
</dbReference>
<feature type="compositionally biased region" description="Polar residues" evidence="4">
    <location>
        <begin position="163"/>
        <end position="172"/>
    </location>
</feature>
<evidence type="ECO:0000256" key="1">
    <source>
        <dbReference type="ARBA" id="ARBA00005234"/>
    </source>
</evidence>
<dbReference type="Gene3D" id="3.40.395.10">
    <property type="entry name" value="Adenoviral Proteinase, Chain A"/>
    <property type="match status" value="1"/>
</dbReference>
<dbReference type="Gramene" id="CDY56634">
    <property type="protein sequence ID" value="CDY56634"/>
    <property type="gene ID" value="GSBRNA2T00019862001"/>
</dbReference>
<dbReference type="SUPFAM" id="SSF54001">
    <property type="entry name" value="Cysteine proteinases"/>
    <property type="match status" value="1"/>
</dbReference>
<feature type="compositionally biased region" description="Polar residues" evidence="4">
    <location>
        <begin position="407"/>
        <end position="417"/>
    </location>
</feature>
<gene>
    <name evidence="7" type="primary">BnaC03g76240D</name>
    <name evidence="6" type="ORF">DARMORV10_C03P78170.1</name>
    <name evidence="7" type="ORF">GSBRNA2T00019862001</name>
</gene>
<comment type="similarity">
    <text evidence="1">Belongs to the peptidase C48 family.</text>
</comment>
<evidence type="ECO:0000313" key="6">
    <source>
        <dbReference type="EMBL" id="CAF1710059.1"/>
    </source>
</evidence>
<protein>
    <submittedName>
        <fullName evidence="6">(rape) hypothetical protein</fullName>
    </submittedName>
    <submittedName>
        <fullName evidence="7">BnaC03g76240D protein</fullName>
    </submittedName>
</protein>
<feature type="compositionally biased region" description="Polar residues" evidence="4">
    <location>
        <begin position="317"/>
        <end position="326"/>
    </location>
</feature>
<dbReference type="PANTHER" id="PTHR48449:SF1">
    <property type="entry name" value="DUF1985 DOMAIN-CONTAINING PROTEIN"/>
    <property type="match status" value="1"/>
</dbReference>
<dbReference type="PROSITE" id="PS50600">
    <property type="entry name" value="ULP_PROTEASE"/>
    <property type="match status" value="1"/>
</dbReference>
<reference evidence="7 8" key="1">
    <citation type="journal article" date="2014" name="Science">
        <title>Plant genetics. Early allopolyploid evolution in the post-Neolithic Brassica napus oilseed genome.</title>
        <authorList>
            <person name="Chalhoub B."/>
            <person name="Denoeud F."/>
            <person name="Liu S."/>
            <person name="Parkin I.A."/>
            <person name="Tang H."/>
            <person name="Wang X."/>
            <person name="Chiquet J."/>
            <person name="Belcram H."/>
            <person name="Tong C."/>
            <person name="Samans B."/>
            <person name="Correa M."/>
            <person name="Da Silva C."/>
            <person name="Just J."/>
            <person name="Falentin C."/>
            <person name="Koh C.S."/>
            <person name="Le Clainche I."/>
            <person name="Bernard M."/>
            <person name="Bento P."/>
            <person name="Noel B."/>
            <person name="Labadie K."/>
            <person name="Alberti A."/>
            <person name="Charles M."/>
            <person name="Arnaud D."/>
            <person name="Guo H."/>
            <person name="Daviaud C."/>
            <person name="Alamery S."/>
            <person name="Jabbari K."/>
            <person name="Zhao M."/>
            <person name="Edger P.P."/>
            <person name="Chelaifa H."/>
            <person name="Tack D."/>
            <person name="Lassalle G."/>
            <person name="Mestiri I."/>
            <person name="Schnel N."/>
            <person name="Le Paslier M.C."/>
            <person name="Fan G."/>
            <person name="Renault V."/>
            <person name="Bayer P.E."/>
            <person name="Golicz A.A."/>
            <person name="Manoli S."/>
            <person name="Lee T.H."/>
            <person name="Thi V.H."/>
            <person name="Chalabi S."/>
            <person name="Hu Q."/>
            <person name="Fan C."/>
            <person name="Tollenaere R."/>
            <person name="Lu Y."/>
            <person name="Battail C."/>
            <person name="Shen J."/>
            <person name="Sidebottom C.H."/>
            <person name="Wang X."/>
            <person name="Canaguier A."/>
            <person name="Chauveau A."/>
            <person name="Berard A."/>
            <person name="Deniot G."/>
            <person name="Guan M."/>
            <person name="Liu Z."/>
            <person name="Sun F."/>
            <person name="Lim Y.P."/>
            <person name="Lyons E."/>
            <person name="Town C.D."/>
            <person name="Bancroft I."/>
            <person name="Wang X."/>
            <person name="Meng J."/>
            <person name="Ma J."/>
            <person name="Pires J.C."/>
            <person name="King G.J."/>
            <person name="Brunel D."/>
            <person name="Delourme R."/>
            <person name="Renard M."/>
            <person name="Aury J.M."/>
            <person name="Adams K.L."/>
            <person name="Batley J."/>
            <person name="Snowdon R.J."/>
            <person name="Tost J."/>
            <person name="Edwards D."/>
            <person name="Zhou Y."/>
            <person name="Hua W."/>
            <person name="Sharpe A.G."/>
            <person name="Paterson A.H."/>
            <person name="Guan C."/>
            <person name="Wincker P."/>
        </authorList>
    </citation>
    <scope>NUCLEOTIDE SEQUENCE [LARGE SCALE GENOMIC DNA]</scope>
    <source>
        <strain evidence="8">cv. Darmor-bzh</strain>
    </source>
</reference>
<feature type="region of interest" description="Disordered" evidence="4">
    <location>
        <begin position="304"/>
        <end position="332"/>
    </location>
</feature>
<evidence type="ECO:0000313" key="8">
    <source>
        <dbReference type="Proteomes" id="UP000028999"/>
    </source>
</evidence>
<proteinExistence type="inferred from homology"/>
<dbReference type="EMBL" id="HG994367">
    <property type="protein sequence ID" value="CAF1710059.1"/>
    <property type="molecule type" value="Genomic_DNA"/>
</dbReference>
<name>A0A078J332_BRANA</name>
<feature type="region of interest" description="Disordered" evidence="4">
    <location>
        <begin position="136"/>
        <end position="174"/>
    </location>
</feature>
<dbReference type="GO" id="GO:0006508">
    <property type="term" value="P:proteolysis"/>
    <property type="evidence" value="ECO:0007669"/>
    <property type="project" value="UniProtKB-KW"/>
</dbReference>
<evidence type="ECO:0000256" key="3">
    <source>
        <dbReference type="ARBA" id="ARBA00022801"/>
    </source>
</evidence>
<feature type="compositionally biased region" description="Basic residues" evidence="4">
    <location>
        <begin position="147"/>
        <end position="159"/>
    </location>
</feature>
<evidence type="ECO:0000259" key="5">
    <source>
        <dbReference type="PROSITE" id="PS50600"/>
    </source>
</evidence>
<organism evidence="7 8">
    <name type="scientific">Brassica napus</name>
    <name type="common">Rape</name>
    <dbReference type="NCBI Taxonomy" id="3708"/>
    <lineage>
        <taxon>Eukaryota</taxon>
        <taxon>Viridiplantae</taxon>
        <taxon>Streptophyta</taxon>
        <taxon>Embryophyta</taxon>
        <taxon>Tracheophyta</taxon>
        <taxon>Spermatophyta</taxon>
        <taxon>Magnoliopsida</taxon>
        <taxon>eudicotyledons</taxon>
        <taxon>Gunneridae</taxon>
        <taxon>Pentapetalae</taxon>
        <taxon>rosids</taxon>
        <taxon>malvids</taxon>
        <taxon>Brassicales</taxon>
        <taxon>Brassicaceae</taxon>
        <taxon>Brassiceae</taxon>
        <taxon>Brassica</taxon>
    </lineage>
</organism>
<reference evidence="6" key="3">
    <citation type="submission" date="2021-01" db="EMBL/GenBank/DDBJ databases">
        <authorList>
            <consortium name="Genoscope - CEA"/>
            <person name="William W."/>
        </authorList>
    </citation>
    <scope>NUCLEOTIDE SEQUENCE</scope>
</reference>
<accession>A0A078J332</accession>
<feature type="domain" description="Ubiquitin-like protease family profile" evidence="5">
    <location>
        <begin position="524"/>
        <end position="712"/>
    </location>
</feature>